<organism evidence="7 8">
    <name type="scientific">Angustibacter luteus</name>
    <dbReference type="NCBI Taxonomy" id="658456"/>
    <lineage>
        <taxon>Bacteria</taxon>
        <taxon>Bacillati</taxon>
        <taxon>Actinomycetota</taxon>
        <taxon>Actinomycetes</taxon>
        <taxon>Kineosporiales</taxon>
        <taxon>Kineosporiaceae</taxon>
    </lineage>
</organism>
<dbReference type="PANTHER" id="PTHR10584:SF166">
    <property type="entry name" value="RIBOKINASE"/>
    <property type="match status" value="1"/>
</dbReference>
<feature type="compositionally biased region" description="Basic and acidic residues" evidence="5">
    <location>
        <begin position="309"/>
        <end position="319"/>
    </location>
</feature>
<dbReference type="Proteomes" id="UP001596189">
    <property type="component" value="Unassembled WGS sequence"/>
</dbReference>
<feature type="region of interest" description="Disordered" evidence="5">
    <location>
        <begin position="295"/>
        <end position="319"/>
    </location>
</feature>
<dbReference type="InterPro" id="IPR002139">
    <property type="entry name" value="Ribo/fructo_kinase"/>
</dbReference>
<dbReference type="PRINTS" id="PR00990">
    <property type="entry name" value="RIBOKINASE"/>
</dbReference>
<dbReference type="EMBL" id="JBHSRD010000004">
    <property type="protein sequence ID" value="MFC6008169.1"/>
    <property type="molecule type" value="Genomic_DNA"/>
</dbReference>
<evidence type="ECO:0000313" key="8">
    <source>
        <dbReference type="Proteomes" id="UP001596189"/>
    </source>
</evidence>
<evidence type="ECO:0000256" key="1">
    <source>
        <dbReference type="ARBA" id="ARBA00010688"/>
    </source>
</evidence>
<dbReference type="PROSITE" id="PS00584">
    <property type="entry name" value="PFKB_KINASES_2"/>
    <property type="match status" value="1"/>
</dbReference>
<sequence length="319" mass="32720">MSDVGAEPCHVLVVGDLNPDLVLTGDVVPRFGQAEQLLERATLTIGGSGAIVAHGLARLGRSVALLAAVGQDTFGDVVLRDLGAAGVDVRPVLRRVDQPTGLTVVLSAGPDRSVLTHLGAIDTLTAAEVRDAVAALLPRGLRHVHVSSLFLQPGLAADLPALLTELRSQGLTTSLDTNDDPSDRWQGVDHLLAHLDVLLPNRAEVCAIGQDGDPRRAATTLAGRGPLVVVKDGADGAFAATADGELLAAAGEPRDPVDTTGAGDTFDAAFLDAWLDDTPLADCLHRATLAGTLSVGALGGTGSQPTRADLNEPGRAHAH</sequence>
<dbReference type="Gene3D" id="3.40.1190.20">
    <property type="match status" value="1"/>
</dbReference>
<evidence type="ECO:0000256" key="2">
    <source>
        <dbReference type="ARBA" id="ARBA00022679"/>
    </source>
</evidence>
<evidence type="ECO:0000256" key="4">
    <source>
        <dbReference type="RuleBase" id="RU003704"/>
    </source>
</evidence>
<evidence type="ECO:0000313" key="7">
    <source>
        <dbReference type="EMBL" id="MFC6008169.1"/>
    </source>
</evidence>
<keyword evidence="2 4" id="KW-0808">Transferase</keyword>
<comment type="similarity">
    <text evidence="1 4">Belongs to the carbohydrate kinase PfkB family.</text>
</comment>
<keyword evidence="3 4" id="KW-0418">Kinase</keyword>
<evidence type="ECO:0000256" key="3">
    <source>
        <dbReference type="ARBA" id="ARBA00022777"/>
    </source>
</evidence>
<dbReference type="GO" id="GO:0016301">
    <property type="term" value="F:kinase activity"/>
    <property type="evidence" value="ECO:0007669"/>
    <property type="project" value="UniProtKB-KW"/>
</dbReference>
<dbReference type="RefSeq" id="WP_345715141.1">
    <property type="nucleotide sequence ID" value="NZ_BAABFP010000002.1"/>
</dbReference>
<feature type="domain" description="Carbohydrate kinase PfkB" evidence="6">
    <location>
        <begin position="11"/>
        <end position="306"/>
    </location>
</feature>
<protein>
    <submittedName>
        <fullName evidence="7">Carbohydrate kinase family protein</fullName>
    </submittedName>
</protein>
<reference evidence="8" key="1">
    <citation type="journal article" date="2019" name="Int. J. Syst. Evol. Microbiol.">
        <title>The Global Catalogue of Microorganisms (GCM) 10K type strain sequencing project: providing services to taxonomists for standard genome sequencing and annotation.</title>
        <authorList>
            <consortium name="The Broad Institute Genomics Platform"/>
            <consortium name="The Broad Institute Genome Sequencing Center for Infectious Disease"/>
            <person name="Wu L."/>
            <person name="Ma J."/>
        </authorList>
    </citation>
    <scope>NUCLEOTIDE SEQUENCE [LARGE SCALE GENOMIC DNA]</scope>
    <source>
        <strain evidence="8">KACC 14249</strain>
    </source>
</reference>
<dbReference type="PANTHER" id="PTHR10584">
    <property type="entry name" value="SUGAR KINASE"/>
    <property type="match status" value="1"/>
</dbReference>
<name>A0ABW1JH68_9ACTN</name>
<evidence type="ECO:0000259" key="6">
    <source>
        <dbReference type="Pfam" id="PF00294"/>
    </source>
</evidence>
<dbReference type="InterPro" id="IPR002173">
    <property type="entry name" value="Carboh/pur_kinase_PfkB_CS"/>
</dbReference>
<evidence type="ECO:0000256" key="5">
    <source>
        <dbReference type="SAM" id="MobiDB-lite"/>
    </source>
</evidence>
<accession>A0ABW1JH68</accession>
<comment type="caution">
    <text evidence="7">The sequence shown here is derived from an EMBL/GenBank/DDBJ whole genome shotgun (WGS) entry which is preliminary data.</text>
</comment>
<dbReference type="SUPFAM" id="SSF53613">
    <property type="entry name" value="Ribokinase-like"/>
    <property type="match status" value="1"/>
</dbReference>
<gene>
    <name evidence="7" type="ORF">ACFQDO_13620</name>
</gene>
<dbReference type="InterPro" id="IPR029056">
    <property type="entry name" value="Ribokinase-like"/>
</dbReference>
<dbReference type="InterPro" id="IPR011611">
    <property type="entry name" value="PfkB_dom"/>
</dbReference>
<dbReference type="Pfam" id="PF00294">
    <property type="entry name" value="PfkB"/>
    <property type="match status" value="1"/>
</dbReference>
<proteinExistence type="inferred from homology"/>
<keyword evidence="8" id="KW-1185">Reference proteome</keyword>